<keyword evidence="4 7" id="KW-0732">Signal</keyword>
<dbReference type="Proteomes" id="UP001597131">
    <property type="component" value="Unassembled WGS sequence"/>
</dbReference>
<comment type="cofactor">
    <cofactor evidence="1">
        <name>Ca(2+)</name>
        <dbReference type="ChEBI" id="CHEBI:29108"/>
    </cofactor>
</comment>
<dbReference type="InterPro" id="IPR000917">
    <property type="entry name" value="Sulfatase_N"/>
</dbReference>
<keyword evidence="3" id="KW-0479">Metal-binding</keyword>
<dbReference type="RefSeq" id="WP_380742513.1">
    <property type="nucleotide sequence ID" value="NZ_JBHTLI010000001.1"/>
</dbReference>
<dbReference type="InterPro" id="IPR050738">
    <property type="entry name" value="Sulfatase"/>
</dbReference>
<gene>
    <name evidence="9" type="ORF">ACFQ3Q_02295</name>
</gene>
<sequence>MKKLSLFILSISAILMLGCKANSGTEPGKKASSLPNIVLIHIDDLGYHDLSYTGSEIYETPNIDKLASQSVVFENAYANFPRCVPSRYAMLTSTWPVTENGVPDDGFALGNVPADQNLIKQIDEAGYHTAFFGKWHLGSGKNGPEAFGFDYSFAAGKAGSPISYFYPFNEPTNPNRKINKDPMPDVDEVGKKGDYLNDLLTSQVIEHIKGNSGKPFFVALNHYAVHQPIEAKEKDAERNRKQIAAHDFGDRPEYIEEGTGRTKMRQDNAVYAGMVENMDENVGRLLDFLKASGLEENTIIIFSSDHGGLSNDGWKQRNLATSNYPLRAGKGWLYEGGVRVPLFIKWKPELKPETNSEDIVMLMDILPTLLDITTGKTVKNIDGKSLLPVLRGDESWDDRTVFWHSDKARPRNTGESNASAIRSGKWKLVDFYEDGRTELYDLEIDKGEQNDVSEEFPEIRNRLYKELNKWKSDFSGD</sequence>
<comment type="caution">
    <text evidence="9">The sequence shown here is derived from an EMBL/GenBank/DDBJ whole genome shotgun (WGS) entry which is preliminary data.</text>
</comment>
<dbReference type="PANTHER" id="PTHR42693:SF42">
    <property type="entry name" value="ARYLSULFATASE G"/>
    <property type="match status" value="1"/>
</dbReference>
<dbReference type="EMBL" id="JBHTLI010000001">
    <property type="protein sequence ID" value="MFD1094567.1"/>
    <property type="molecule type" value="Genomic_DNA"/>
</dbReference>
<feature type="signal peptide" evidence="7">
    <location>
        <begin position="1"/>
        <end position="21"/>
    </location>
</feature>
<dbReference type="PROSITE" id="PS51257">
    <property type="entry name" value="PROKAR_LIPOPROTEIN"/>
    <property type="match status" value="1"/>
</dbReference>
<evidence type="ECO:0000256" key="7">
    <source>
        <dbReference type="SAM" id="SignalP"/>
    </source>
</evidence>
<proteinExistence type="inferred from homology"/>
<feature type="chain" id="PRO_5046715003" evidence="7">
    <location>
        <begin position="22"/>
        <end position="477"/>
    </location>
</feature>
<dbReference type="Gene3D" id="3.30.1120.10">
    <property type="match status" value="1"/>
</dbReference>
<evidence type="ECO:0000313" key="9">
    <source>
        <dbReference type="EMBL" id="MFD1094567.1"/>
    </source>
</evidence>
<comment type="similarity">
    <text evidence="2">Belongs to the sulfatase family.</text>
</comment>
<dbReference type="SUPFAM" id="SSF53649">
    <property type="entry name" value="Alkaline phosphatase-like"/>
    <property type="match status" value="1"/>
</dbReference>
<evidence type="ECO:0000256" key="2">
    <source>
        <dbReference type="ARBA" id="ARBA00008779"/>
    </source>
</evidence>
<dbReference type="InterPro" id="IPR017850">
    <property type="entry name" value="Alkaline_phosphatase_core_sf"/>
</dbReference>
<evidence type="ECO:0000256" key="1">
    <source>
        <dbReference type="ARBA" id="ARBA00001913"/>
    </source>
</evidence>
<evidence type="ECO:0000256" key="5">
    <source>
        <dbReference type="ARBA" id="ARBA00022801"/>
    </source>
</evidence>
<organism evidence="9 10">
    <name type="scientific">Salegentibacter chungangensis</name>
    <dbReference type="NCBI Taxonomy" id="1335724"/>
    <lineage>
        <taxon>Bacteria</taxon>
        <taxon>Pseudomonadati</taxon>
        <taxon>Bacteroidota</taxon>
        <taxon>Flavobacteriia</taxon>
        <taxon>Flavobacteriales</taxon>
        <taxon>Flavobacteriaceae</taxon>
        <taxon>Salegentibacter</taxon>
    </lineage>
</organism>
<name>A0ABW3NN93_9FLAO</name>
<dbReference type="CDD" id="cd16144">
    <property type="entry name" value="ARS_like"/>
    <property type="match status" value="1"/>
</dbReference>
<evidence type="ECO:0000256" key="4">
    <source>
        <dbReference type="ARBA" id="ARBA00022729"/>
    </source>
</evidence>
<keyword evidence="10" id="KW-1185">Reference proteome</keyword>
<evidence type="ECO:0000256" key="3">
    <source>
        <dbReference type="ARBA" id="ARBA00022723"/>
    </source>
</evidence>
<evidence type="ECO:0000256" key="6">
    <source>
        <dbReference type="ARBA" id="ARBA00022837"/>
    </source>
</evidence>
<dbReference type="Pfam" id="PF00884">
    <property type="entry name" value="Sulfatase"/>
    <property type="match status" value="1"/>
</dbReference>
<feature type="domain" description="Sulfatase N-terminal" evidence="8">
    <location>
        <begin position="35"/>
        <end position="373"/>
    </location>
</feature>
<keyword evidence="5" id="KW-0378">Hydrolase</keyword>
<dbReference type="PANTHER" id="PTHR42693">
    <property type="entry name" value="ARYLSULFATASE FAMILY MEMBER"/>
    <property type="match status" value="1"/>
</dbReference>
<reference evidence="10" key="1">
    <citation type="journal article" date="2019" name="Int. J. Syst. Evol. Microbiol.">
        <title>The Global Catalogue of Microorganisms (GCM) 10K type strain sequencing project: providing services to taxonomists for standard genome sequencing and annotation.</title>
        <authorList>
            <consortium name="The Broad Institute Genomics Platform"/>
            <consortium name="The Broad Institute Genome Sequencing Center for Infectious Disease"/>
            <person name="Wu L."/>
            <person name="Ma J."/>
        </authorList>
    </citation>
    <scope>NUCLEOTIDE SEQUENCE [LARGE SCALE GENOMIC DNA]</scope>
    <source>
        <strain evidence="10">CCUG 64793</strain>
    </source>
</reference>
<keyword evidence="6" id="KW-0106">Calcium</keyword>
<accession>A0ABW3NN93</accession>
<evidence type="ECO:0000259" key="8">
    <source>
        <dbReference type="Pfam" id="PF00884"/>
    </source>
</evidence>
<dbReference type="Gene3D" id="3.40.720.10">
    <property type="entry name" value="Alkaline Phosphatase, subunit A"/>
    <property type="match status" value="1"/>
</dbReference>
<protein>
    <submittedName>
        <fullName evidence="9">Sulfatase</fullName>
    </submittedName>
</protein>
<evidence type="ECO:0000313" key="10">
    <source>
        <dbReference type="Proteomes" id="UP001597131"/>
    </source>
</evidence>